<dbReference type="InParanoid" id="A0A162TI43"/>
<name>A0A162TI43_PHYB8</name>
<dbReference type="GeneID" id="28997869"/>
<evidence type="ECO:0008006" key="3">
    <source>
        <dbReference type="Google" id="ProtNLM"/>
    </source>
</evidence>
<gene>
    <name evidence="1" type="ORF">PHYBLDRAFT_173187</name>
</gene>
<dbReference type="AlphaFoldDB" id="A0A162TI43"/>
<proteinExistence type="predicted"/>
<dbReference type="Proteomes" id="UP000077315">
    <property type="component" value="Unassembled WGS sequence"/>
</dbReference>
<dbReference type="OrthoDB" id="2379842at2759"/>
<evidence type="ECO:0000313" key="1">
    <source>
        <dbReference type="EMBL" id="OAD68772.1"/>
    </source>
</evidence>
<sequence>MKDKENWVNMYVYKYPHFGNRTSNRAESAHVSLKHSLGTSSGKLMTVTLKVKKWYQELVDDRKCRLMTECLGENTEVVFDKVNGARLNDIRQKISCFAMDKIKLELSKSIIPEKLTKECKCLLHYNYLLPCYHKLAIFNTIPISLIPRRWRKDYLEGEEPVPANIAKITTISPQFDHDLELVHEGFHSTHSKQEQIDIHNLVKNILEKMTKQKLEDLNGPTIVEAIKGRPKNTKRKMIALEHCIEAEKEKDTKKIKIAKEQKNFALFSRKQISSTQEQKALQNITNLGLPIDHTILTNLTIAPKHITEVFSPEADGNCGYRAIAMEIYQDQEKWPEVKENMLEAYLKYQHTYYQGRMENDNMPASTNPLIISLKDTRSSLPQQHWFGTIDHPQLVADAFNRSVAVYWNTPRETGDCLFIPLTTTPEKFKPIIIILDINHFLLAKRKPIRNFTWPKINPFHKVIVKRYGLSDNSIMY</sequence>
<organism evidence="1 2">
    <name type="scientific">Phycomyces blakesleeanus (strain ATCC 8743b / DSM 1359 / FGSC 10004 / NBRC 33097 / NRRL 1555)</name>
    <dbReference type="NCBI Taxonomy" id="763407"/>
    <lineage>
        <taxon>Eukaryota</taxon>
        <taxon>Fungi</taxon>
        <taxon>Fungi incertae sedis</taxon>
        <taxon>Mucoromycota</taxon>
        <taxon>Mucoromycotina</taxon>
        <taxon>Mucoromycetes</taxon>
        <taxon>Mucorales</taxon>
        <taxon>Phycomycetaceae</taxon>
        <taxon>Phycomyces</taxon>
    </lineage>
</organism>
<dbReference type="Gene3D" id="3.90.70.80">
    <property type="match status" value="1"/>
</dbReference>
<accession>A0A162TI43</accession>
<protein>
    <recommendedName>
        <fullName evidence="3">OTU domain-containing protein</fullName>
    </recommendedName>
</protein>
<dbReference type="RefSeq" id="XP_018286812.1">
    <property type="nucleotide sequence ID" value="XM_018436963.1"/>
</dbReference>
<dbReference type="EMBL" id="KV440994">
    <property type="protein sequence ID" value="OAD68772.1"/>
    <property type="molecule type" value="Genomic_DNA"/>
</dbReference>
<dbReference type="CDD" id="cd22744">
    <property type="entry name" value="OTU"/>
    <property type="match status" value="1"/>
</dbReference>
<reference evidence="2" key="1">
    <citation type="submission" date="2015-06" db="EMBL/GenBank/DDBJ databases">
        <title>Expansion of signal transduction pathways in fungi by whole-genome duplication.</title>
        <authorList>
            <consortium name="DOE Joint Genome Institute"/>
            <person name="Corrochano L.M."/>
            <person name="Kuo A."/>
            <person name="Marcet-Houben M."/>
            <person name="Polaino S."/>
            <person name="Salamov A."/>
            <person name="Villalobos J.M."/>
            <person name="Alvarez M.I."/>
            <person name="Avalos J."/>
            <person name="Benito E.P."/>
            <person name="Benoit I."/>
            <person name="Burger G."/>
            <person name="Camino L.P."/>
            <person name="Canovas D."/>
            <person name="Cerda-Olmedo E."/>
            <person name="Cheng J.-F."/>
            <person name="Dominguez A."/>
            <person name="Elias M."/>
            <person name="Eslava A.P."/>
            <person name="Glaser F."/>
            <person name="Grimwood J."/>
            <person name="Gutierrez G."/>
            <person name="Heitman J."/>
            <person name="Henrissat B."/>
            <person name="Iturriaga E.A."/>
            <person name="Lang B.F."/>
            <person name="Lavin J.L."/>
            <person name="Lee S."/>
            <person name="Li W."/>
            <person name="Lindquist E."/>
            <person name="Lopez-Garcia S."/>
            <person name="Luque E.M."/>
            <person name="Marcos A.T."/>
            <person name="Martin J."/>
            <person name="McCluskey K."/>
            <person name="Medina H.R."/>
            <person name="Miralles-Duran A."/>
            <person name="Miyazaki A."/>
            <person name="Munoz-Torres E."/>
            <person name="Oguiza J.A."/>
            <person name="Ohm R."/>
            <person name="Olmedo M."/>
            <person name="Orejas M."/>
            <person name="Ortiz-Castellanos L."/>
            <person name="Pisabarro A.G."/>
            <person name="Rodriguez-Romero J."/>
            <person name="Ruiz-Herrera J."/>
            <person name="Ruiz-Vazquez R."/>
            <person name="Sanz C."/>
            <person name="Schackwitz W."/>
            <person name="Schmutz J."/>
            <person name="Shahriari M."/>
            <person name="Shelest E."/>
            <person name="Silva-Franco F."/>
            <person name="Soanes D."/>
            <person name="Syed K."/>
            <person name="Tagua V.G."/>
            <person name="Talbot N.J."/>
            <person name="Thon M."/>
            <person name="De vries R.P."/>
            <person name="Wiebenga A."/>
            <person name="Yadav J.S."/>
            <person name="Braun E.L."/>
            <person name="Baker S."/>
            <person name="Garre V."/>
            <person name="Horwitz B."/>
            <person name="Torres-Martinez S."/>
            <person name="Idnurm A."/>
            <person name="Herrera-Estrella A."/>
            <person name="Gabaldon T."/>
            <person name="Grigoriev I.V."/>
        </authorList>
    </citation>
    <scope>NUCLEOTIDE SEQUENCE [LARGE SCALE GENOMIC DNA]</scope>
    <source>
        <strain evidence="2">NRRL 1555(-)</strain>
    </source>
</reference>
<evidence type="ECO:0000313" key="2">
    <source>
        <dbReference type="Proteomes" id="UP000077315"/>
    </source>
</evidence>
<dbReference type="VEuPathDB" id="FungiDB:PHYBLDRAFT_173187"/>
<keyword evidence="2" id="KW-1185">Reference proteome</keyword>
<dbReference type="STRING" id="763407.A0A162TI43"/>